<dbReference type="InterPro" id="IPR015943">
    <property type="entry name" value="WD40/YVTN_repeat-like_dom_sf"/>
</dbReference>
<dbReference type="Gene3D" id="2.60.40.4070">
    <property type="match status" value="1"/>
</dbReference>
<dbReference type="InterPro" id="IPR048954">
    <property type="entry name" value="PorZ_N"/>
</dbReference>
<evidence type="ECO:0000259" key="1">
    <source>
        <dbReference type="Pfam" id="PF21544"/>
    </source>
</evidence>
<keyword evidence="3" id="KW-1185">Reference proteome</keyword>
<dbReference type="EMBL" id="FRAU01000009">
    <property type="protein sequence ID" value="SHK95079.1"/>
    <property type="molecule type" value="Genomic_DNA"/>
</dbReference>
<accession>A0A1M6WN99</accession>
<dbReference type="STRING" id="633813.SAMN04488087_2361"/>
<reference evidence="3" key="1">
    <citation type="submission" date="2016-11" db="EMBL/GenBank/DDBJ databases">
        <authorList>
            <person name="Varghese N."/>
            <person name="Submissions S."/>
        </authorList>
    </citation>
    <scope>NUCLEOTIDE SEQUENCE [LARGE SCALE GENOMIC DNA]</scope>
    <source>
        <strain evidence="3">DSM 22212</strain>
    </source>
</reference>
<dbReference type="Pfam" id="PF21544">
    <property type="entry name" value="PorZ_N_b_propeller"/>
    <property type="match status" value="1"/>
</dbReference>
<evidence type="ECO:0000313" key="2">
    <source>
        <dbReference type="EMBL" id="SHK95079.1"/>
    </source>
</evidence>
<dbReference type="AlphaFoldDB" id="A0A1M6WN99"/>
<proteinExistence type="predicted"/>
<protein>
    <submittedName>
        <fullName evidence="2">Two component regulator propeller</fullName>
    </submittedName>
</protein>
<dbReference type="OrthoDB" id="9807410at2"/>
<dbReference type="InterPro" id="IPR011110">
    <property type="entry name" value="Reg_prop"/>
</dbReference>
<name>A0A1M6WN99_9BACT</name>
<dbReference type="RefSeq" id="WP_072716174.1">
    <property type="nucleotide sequence ID" value="NZ_FRAU01000009.1"/>
</dbReference>
<sequence length="775" mass="83470">MQGRWLLLWLGLVHGALAQPTGRWQAHTSMRQVTDLALAASAIWVATGGGVFRYHLAEGSLQRFTAVEGLHQVAVQALAWDARRQVLWIGYSDGVIDRLDPATGTVRAYFDIARAERFPDRQIYRLRMHGDSLLIATAFGVVVFDPVEGVVRDTYTQFGAFSDIAVYDLTVGPGPDGKPTLWLATAQGVAHAPRAHPNLKDPGAWTLERQGLDGKLPVRSIALHGQRLYIGLTQGLALRKQDGRYERLWEGAAVTDLQPVADLLLGAAGQQVLLVDAAASVRLLGSEEVRRPVRLAVQDDVLWIGDAEAGLLRSALPEADASDLELQEVIRPDGPYVNVFADLAVDPSGNLWATDAATGAQAGFHKMNAAGQWTAYLPDRLGGRKAFRPVHADPGGQVWVGSDGNGLVQIAPDGTLQFYDATNSTLEPAAGTRNFIIVRGLGSDAEGRLWVANLTAPNPLHVRLPDGTWQRAPIPSCINSLSTTLGHLLVDDYGQLWIIAVSRGNLRVNTGLIIYDPGDDPTRADDDACRYLSERGGGGQGLPGVAVQALAEDRDGRIWIGTAEGLAYVLNNPFAASDPNTVPVWPLAAERQPGANPFLLTGLSVNDLAVDPANRLWVATDDGVYVIEQTGVDFRIAAHFNEENSPLLSDVVRAIAVDERSGRVFLATAAGLVSYQGDAIKPAEQARPLFVYPNPVRVGAEEDAIVFIEGLVEATELRIVTVDGRLVTRFPTRGGRVRWDGRDRYGRPVPSGVYLIIAVGQNGEGAAYGKVAILR</sequence>
<dbReference type="Pfam" id="PF07494">
    <property type="entry name" value="Reg_prop"/>
    <property type="match status" value="1"/>
</dbReference>
<dbReference type="Proteomes" id="UP000185812">
    <property type="component" value="Unassembled WGS sequence"/>
</dbReference>
<organism evidence="2 3">
    <name type="scientific">Rhodothermus profundi</name>
    <dbReference type="NCBI Taxonomy" id="633813"/>
    <lineage>
        <taxon>Bacteria</taxon>
        <taxon>Pseudomonadati</taxon>
        <taxon>Rhodothermota</taxon>
        <taxon>Rhodothermia</taxon>
        <taxon>Rhodothermales</taxon>
        <taxon>Rhodothermaceae</taxon>
        <taxon>Rhodothermus</taxon>
    </lineage>
</organism>
<dbReference type="SUPFAM" id="SSF101898">
    <property type="entry name" value="NHL repeat"/>
    <property type="match status" value="1"/>
</dbReference>
<gene>
    <name evidence="2" type="ORF">SAMN04488087_2361</name>
</gene>
<feature type="domain" description="PorZ N-terminal beta-propeller" evidence="1">
    <location>
        <begin position="43"/>
        <end position="206"/>
    </location>
</feature>
<evidence type="ECO:0000313" key="3">
    <source>
        <dbReference type="Proteomes" id="UP000185812"/>
    </source>
</evidence>
<dbReference type="SUPFAM" id="SSF63829">
    <property type="entry name" value="Calcium-dependent phosphotriesterase"/>
    <property type="match status" value="2"/>
</dbReference>
<dbReference type="Gene3D" id="2.130.10.10">
    <property type="entry name" value="YVTN repeat-like/Quinoprotein amine dehydrogenase"/>
    <property type="match status" value="3"/>
</dbReference>